<dbReference type="Pfam" id="PF01822">
    <property type="entry name" value="WSC"/>
    <property type="match status" value="1"/>
</dbReference>
<reference evidence="3" key="1">
    <citation type="submission" date="2018-11" db="EMBL/GenBank/DDBJ databases">
        <authorList>
            <person name="Alioto T."/>
            <person name="Alioto T."/>
        </authorList>
    </citation>
    <scope>NUCLEOTIDE SEQUENCE</scope>
</reference>
<sequence length="512" mass="58274">MTTGFDVTTTNNEGRVHFGDMSDTGSYESTTIVHLIPGNEVSLNCSEISPITIGNVSVQNIDKCDRNQQECNLNSNEYKLIKRCEGSTTCQVNGSLLTSACLWENLHFDLSYICKASYEYVSCYRDNFLGLRLFGEAHKQNRAMSADICFDICTQTAYEHKFFGTQYGHECFCGDGQKLDSNSFDKRKSDCNMPCLEHEDEMCGDRNRMSVYKITTQNLITRSCLKVNQTNIIQDCKANQLQEDSLCIKFDVFNTDKVVDETCRDQEKEIGNKLYRFCENTQLNGDCVYNLSRFLPADIAIKPPAKFVLCNKSHGKLRNNPETNDYVGNQTITLPNIVDRYDYTRNFETNNSQTLDHKTSTPTYIVLHDDTFKPSPESYDDEYAVVDPIAESSFNESPKVSTKCSENCMILDPNQTGIDRSKFANTNQAYEFAKPIHNTNGNQDDLYALSPDGTYDHSGTTRHHKEQDTIYTHAVDNVYDSASRGVNIARKEDTYDHFFGKETEDEYNISRH</sequence>
<dbReference type="InterPro" id="IPR051589">
    <property type="entry name" value="Sialate-O-sulfotransferase"/>
</dbReference>
<feature type="domain" description="WSC" evidence="2">
    <location>
        <begin position="117"/>
        <end position="215"/>
    </location>
</feature>
<accession>A0A8B6G3V8</accession>
<evidence type="ECO:0000313" key="4">
    <source>
        <dbReference type="Proteomes" id="UP000596742"/>
    </source>
</evidence>
<protein>
    <recommendedName>
        <fullName evidence="2">WSC domain-containing protein</fullName>
    </recommendedName>
</protein>
<evidence type="ECO:0000313" key="3">
    <source>
        <dbReference type="EMBL" id="VDI58265.1"/>
    </source>
</evidence>
<evidence type="ECO:0000256" key="1">
    <source>
        <dbReference type="ARBA" id="ARBA00022737"/>
    </source>
</evidence>
<organism evidence="3 4">
    <name type="scientific">Mytilus galloprovincialis</name>
    <name type="common">Mediterranean mussel</name>
    <dbReference type="NCBI Taxonomy" id="29158"/>
    <lineage>
        <taxon>Eukaryota</taxon>
        <taxon>Metazoa</taxon>
        <taxon>Spiralia</taxon>
        <taxon>Lophotrochozoa</taxon>
        <taxon>Mollusca</taxon>
        <taxon>Bivalvia</taxon>
        <taxon>Autobranchia</taxon>
        <taxon>Pteriomorphia</taxon>
        <taxon>Mytilida</taxon>
        <taxon>Mytiloidea</taxon>
        <taxon>Mytilidae</taxon>
        <taxon>Mytilinae</taxon>
        <taxon>Mytilus</taxon>
    </lineage>
</organism>
<dbReference type="EMBL" id="UYJE01007819">
    <property type="protein sequence ID" value="VDI58265.1"/>
    <property type="molecule type" value="Genomic_DNA"/>
</dbReference>
<dbReference type="OrthoDB" id="6071159at2759"/>
<dbReference type="InterPro" id="IPR002889">
    <property type="entry name" value="WSC_carb-bd"/>
</dbReference>
<dbReference type="PROSITE" id="PS51212">
    <property type="entry name" value="WSC"/>
    <property type="match status" value="1"/>
</dbReference>
<dbReference type="Proteomes" id="UP000596742">
    <property type="component" value="Unassembled WGS sequence"/>
</dbReference>
<keyword evidence="4" id="KW-1185">Reference proteome</keyword>
<keyword evidence="1" id="KW-0677">Repeat</keyword>
<gene>
    <name evidence="3" type="ORF">MGAL_10B022067</name>
</gene>
<proteinExistence type="predicted"/>
<dbReference type="PANTHER" id="PTHR45964:SF5">
    <property type="entry name" value="WSCD FAMILY MEMBER CG9164"/>
    <property type="match status" value="1"/>
</dbReference>
<dbReference type="PANTHER" id="PTHR45964">
    <property type="entry name" value="WSCD FAMILY MEMBER CG9164"/>
    <property type="match status" value="1"/>
</dbReference>
<evidence type="ECO:0000259" key="2">
    <source>
        <dbReference type="PROSITE" id="PS51212"/>
    </source>
</evidence>
<dbReference type="AlphaFoldDB" id="A0A8B6G3V8"/>
<comment type="caution">
    <text evidence="3">The sequence shown here is derived from an EMBL/GenBank/DDBJ whole genome shotgun (WGS) entry which is preliminary data.</text>
</comment>
<dbReference type="SMART" id="SM00321">
    <property type="entry name" value="WSC"/>
    <property type="match status" value="1"/>
</dbReference>
<name>A0A8B6G3V8_MYTGA</name>